<accession>A0A844I3Y2</accession>
<dbReference type="NCBIfam" id="NF047509">
    <property type="entry name" value="Rv3131_FMN_oxido"/>
    <property type="match status" value="1"/>
</dbReference>
<protein>
    <submittedName>
        <fullName evidence="1">Tat pathway signal protein</fullName>
    </submittedName>
</protein>
<evidence type="ECO:0000313" key="2">
    <source>
        <dbReference type="Proteomes" id="UP000431462"/>
    </source>
</evidence>
<dbReference type="EMBL" id="VENC01000012">
    <property type="protein sequence ID" value="MTI99721.1"/>
    <property type="molecule type" value="Genomic_DNA"/>
</dbReference>
<gene>
    <name evidence="1" type="ORF">FH752_13980</name>
</gene>
<dbReference type="InterPro" id="IPR000415">
    <property type="entry name" value="Nitroreductase-like"/>
</dbReference>
<dbReference type="Gene3D" id="3.40.109.10">
    <property type="entry name" value="NADH Oxidase"/>
    <property type="match status" value="1"/>
</dbReference>
<dbReference type="Proteomes" id="UP000431462">
    <property type="component" value="Unassembled WGS sequence"/>
</dbReference>
<reference evidence="1 2" key="1">
    <citation type="submission" date="2019-06" db="EMBL/GenBank/DDBJ databases">
        <title>Enrichment of Autotrophic Halophilic Microorganisms from Red Sea Brine Pool Using Microbial Electrosynthesis System.</title>
        <authorList>
            <person name="Alqahtani M.F."/>
            <person name="Bajracharya S."/>
            <person name="Katuri K.P."/>
            <person name="Ali M."/>
            <person name="Saikaly P.E."/>
        </authorList>
    </citation>
    <scope>NUCLEOTIDE SEQUENCE [LARGE SCALE GENOMIC DNA]</scope>
    <source>
        <strain evidence="1">MES15</strain>
    </source>
</reference>
<comment type="caution">
    <text evidence="1">The sequence shown here is derived from an EMBL/GenBank/DDBJ whole genome shotgun (WGS) entry which is preliminary data.</text>
</comment>
<organism evidence="1 2">
    <name type="scientific">Marinobacter adhaerens</name>
    <dbReference type="NCBI Taxonomy" id="1033846"/>
    <lineage>
        <taxon>Bacteria</taxon>
        <taxon>Pseudomonadati</taxon>
        <taxon>Pseudomonadota</taxon>
        <taxon>Gammaproteobacteria</taxon>
        <taxon>Pseudomonadales</taxon>
        <taxon>Marinobacteraceae</taxon>
        <taxon>Marinobacter</taxon>
    </lineage>
</organism>
<name>A0A844I3Y2_9GAMM</name>
<sequence length="336" mass="37381">MNYTEMVSETWRHRELGSSPHVYKELVRYATLAASSHNTQPWVFKLEPKQVQVLPDLSRRCPAVDPDDHHLYASLGCATENLLLAAQAAGLKGHCRFDASKSGLVVDFEEAEAERSALFEAIPRRQCSRSEYDGVPLTPEELELLQRAGEGEGVSVLLMTKADQKSLVADYVARGNEEQFSDAAWADELKAWIRFNGKEAIRSGDGLYGPAMGNPAVPRWLGLLAMKGSFSAKNQNQKDRRHIHSSSAIVVIHSEADDIPHWIEAGRCYQRLALQAAALDLRTAFINQPVEVATLRPEFARTIGIDGRRPDLVVRIGHGPQMPRSLRRPIEEVVIT</sequence>
<dbReference type="AlphaFoldDB" id="A0A844I3Y2"/>
<proteinExistence type="predicted"/>
<dbReference type="GO" id="GO:0016491">
    <property type="term" value="F:oxidoreductase activity"/>
    <property type="evidence" value="ECO:0007669"/>
    <property type="project" value="InterPro"/>
</dbReference>
<dbReference type="SUPFAM" id="SSF55469">
    <property type="entry name" value="FMN-dependent nitroreductase-like"/>
    <property type="match status" value="2"/>
</dbReference>
<evidence type="ECO:0000313" key="1">
    <source>
        <dbReference type="EMBL" id="MTI99721.1"/>
    </source>
</evidence>